<feature type="compositionally biased region" description="Polar residues" evidence="1">
    <location>
        <begin position="292"/>
        <end position="303"/>
    </location>
</feature>
<sequence>MADGDNRLGEYLRARRELAQPADVGLPDGFGRRRVPGLRREEVAMLAGVSADYYVRLEQGRDKHPSEQVIEALAGVLGLDDDAVAHVRELARPVSRRRRPQPRPERVSPGAERLIQSWTFTPALVVGRYLDVLAANPLATALNSCLQAGVNQVRAFFLDPAARDIYPDWDAVAVDTAASLRAAAGADLDDPRLTELVGELSLKSDVFRRLWARHDVRAKVSGTKRFRHPMVGQLTLDYETLAVTSAPGQLVIAYHAEPGSPSEQALALLSSTIAPGGANASGPAGAEPDASRATNVTSSGSAR</sequence>
<dbReference type="OrthoDB" id="3806821at2"/>
<organism evidence="3 4">
    <name type="scientific">Jiangella ureilytica</name>
    <dbReference type="NCBI Taxonomy" id="2530374"/>
    <lineage>
        <taxon>Bacteria</taxon>
        <taxon>Bacillati</taxon>
        <taxon>Actinomycetota</taxon>
        <taxon>Actinomycetes</taxon>
        <taxon>Jiangellales</taxon>
        <taxon>Jiangellaceae</taxon>
        <taxon>Jiangella</taxon>
    </lineage>
</organism>
<dbReference type="CDD" id="cd00093">
    <property type="entry name" value="HTH_XRE"/>
    <property type="match status" value="1"/>
</dbReference>
<dbReference type="Pfam" id="PF17765">
    <property type="entry name" value="MLTR_LBD"/>
    <property type="match status" value="1"/>
</dbReference>
<dbReference type="EMBL" id="SMKL01000017">
    <property type="protein sequence ID" value="TDC52110.1"/>
    <property type="molecule type" value="Genomic_DNA"/>
</dbReference>
<dbReference type="GO" id="GO:0003677">
    <property type="term" value="F:DNA binding"/>
    <property type="evidence" value="ECO:0007669"/>
    <property type="project" value="InterPro"/>
</dbReference>
<evidence type="ECO:0000256" key="1">
    <source>
        <dbReference type="SAM" id="MobiDB-lite"/>
    </source>
</evidence>
<dbReference type="Proteomes" id="UP000295621">
    <property type="component" value="Unassembled WGS sequence"/>
</dbReference>
<dbReference type="RefSeq" id="WP_131981759.1">
    <property type="nucleotide sequence ID" value="NZ_SMKL01000017.1"/>
</dbReference>
<dbReference type="Pfam" id="PF13560">
    <property type="entry name" value="HTH_31"/>
    <property type="match status" value="1"/>
</dbReference>
<evidence type="ECO:0000259" key="2">
    <source>
        <dbReference type="PROSITE" id="PS50943"/>
    </source>
</evidence>
<dbReference type="InterPro" id="IPR010982">
    <property type="entry name" value="Lambda_DNA-bd_dom_sf"/>
</dbReference>
<name>A0A4R4RQM5_9ACTN</name>
<dbReference type="InterPro" id="IPR041413">
    <property type="entry name" value="MLTR_LBD"/>
</dbReference>
<feature type="compositionally biased region" description="Low complexity" evidence="1">
    <location>
        <begin position="277"/>
        <end position="288"/>
    </location>
</feature>
<comment type="caution">
    <text evidence="3">The sequence shown here is derived from an EMBL/GenBank/DDBJ whole genome shotgun (WGS) entry which is preliminary data.</text>
</comment>
<evidence type="ECO:0000313" key="4">
    <source>
        <dbReference type="Proteomes" id="UP000295621"/>
    </source>
</evidence>
<dbReference type="InterPro" id="IPR001387">
    <property type="entry name" value="Cro/C1-type_HTH"/>
</dbReference>
<reference evidence="3 4" key="1">
    <citation type="submission" date="2019-02" db="EMBL/GenBank/DDBJ databases">
        <title>Draft genome sequences of novel Actinobacteria.</title>
        <authorList>
            <person name="Sahin N."/>
            <person name="Ay H."/>
            <person name="Saygin H."/>
        </authorList>
    </citation>
    <scope>NUCLEOTIDE SEQUENCE [LARGE SCALE GENOMIC DNA]</scope>
    <source>
        <strain evidence="3 4">KC603</strain>
    </source>
</reference>
<keyword evidence="4" id="KW-1185">Reference proteome</keyword>
<dbReference type="SMART" id="SM00530">
    <property type="entry name" value="HTH_XRE"/>
    <property type="match status" value="1"/>
</dbReference>
<protein>
    <submittedName>
        <fullName evidence="3">XRE family transcriptional regulator</fullName>
    </submittedName>
</protein>
<dbReference type="Gene3D" id="1.10.260.40">
    <property type="entry name" value="lambda repressor-like DNA-binding domains"/>
    <property type="match status" value="1"/>
</dbReference>
<dbReference type="Gene3D" id="3.30.450.180">
    <property type="match status" value="1"/>
</dbReference>
<feature type="region of interest" description="Disordered" evidence="1">
    <location>
        <begin position="277"/>
        <end position="303"/>
    </location>
</feature>
<dbReference type="PANTHER" id="PTHR35010:SF2">
    <property type="entry name" value="BLL4672 PROTEIN"/>
    <property type="match status" value="1"/>
</dbReference>
<dbReference type="SUPFAM" id="SSF47413">
    <property type="entry name" value="lambda repressor-like DNA-binding domains"/>
    <property type="match status" value="1"/>
</dbReference>
<dbReference type="PROSITE" id="PS50943">
    <property type="entry name" value="HTH_CROC1"/>
    <property type="match status" value="1"/>
</dbReference>
<dbReference type="AlphaFoldDB" id="A0A4R4RQM5"/>
<gene>
    <name evidence="3" type="ORF">E1212_09725</name>
</gene>
<evidence type="ECO:0000313" key="3">
    <source>
        <dbReference type="EMBL" id="TDC52110.1"/>
    </source>
</evidence>
<dbReference type="PANTHER" id="PTHR35010">
    <property type="entry name" value="BLL4672 PROTEIN-RELATED"/>
    <property type="match status" value="1"/>
</dbReference>
<accession>A0A4R4RQM5</accession>
<feature type="domain" description="HTH cro/C1-type" evidence="2">
    <location>
        <begin position="37"/>
        <end position="84"/>
    </location>
</feature>
<proteinExistence type="predicted"/>